<protein>
    <recommendedName>
        <fullName evidence="1">RNA helicase</fullName>
        <ecNumber evidence="1">3.6.4.13</ecNumber>
    </recommendedName>
</protein>
<feature type="non-terminal residue" evidence="7">
    <location>
        <position position="185"/>
    </location>
</feature>
<keyword evidence="3 7" id="KW-0067">ATP-binding</keyword>
<dbReference type="Pfam" id="PF26026">
    <property type="entry name" value="RNA_hel_CTD"/>
    <property type="match status" value="1"/>
</dbReference>
<evidence type="ECO:0000313" key="7">
    <source>
        <dbReference type="EMBL" id="NXL85388.1"/>
    </source>
</evidence>
<keyword evidence="2" id="KW-0378">Hydrolase</keyword>
<keyword evidence="3 7" id="KW-0547">Nucleotide-binding</keyword>
<evidence type="ECO:0000256" key="3">
    <source>
        <dbReference type="ARBA" id="ARBA00022806"/>
    </source>
</evidence>
<dbReference type="AlphaFoldDB" id="A0A7L0W2N4"/>
<evidence type="ECO:0000259" key="6">
    <source>
        <dbReference type="Pfam" id="PF26026"/>
    </source>
</evidence>
<comment type="catalytic activity">
    <reaction evidence="4">
        <text>ATP + H2O = ADP + phosphate + H(+)</text>
        <dbReference type="Rhea" id="RHEA:13065"/>
        <dbReference type="ChEBI" id="CHEBI:15377"/>
        <dbReference type="ChEBI" id="CHEBI:15378"/>
        <dbReference type="ChEBI" id="CHEBI:30616"/>
        <dbReference type="ChEBI" id="CHEBI:43474"/>
        <dbReference type="ChEBI" id="CHEBI:456216"/>
        <dbReference type="EC" id="3.6.4.13"/>
    </reaction>
</comment>
<gene>
    <name evidence="7" type="primary">Ythdc2_1</name>
    <name evidence="7" type="ORF">ALELAT_R05319</name>
</gene>
<feature type="non-terminal residue" evidence="7">
    <location>
        <position position="1"/>
    </location>
</feature>
<dbReference type="InterPro" id="IPR059023">
    <property type="entry name" value="RNA_hel_CTD"/>
</dbReference>
<evidence type="ECO:0000256" key="1">
    <source>
        <dbReference type="ARBA" id="ARBA00012552"/>
    </source>
</evidence>
<organism evidence="7 8">
    <name type="scientific">Alectura lathami</name>
    <name type="common">Australian brush turkey</name>
    <dbReference type="NCBI Taxonomy" id="81907"/>
    <lineage>
        <taxon>Eukaryota</taxon>
        <taxon>Metazoa</taxon>
        <taxon>Chordata</taxon>
        <taxon>Craniata</taxon>
        <taxon>Vertebrata</taxon>
        <taxon>Euteleostomi</taxon>
        <taxon>Archelosauria</taxon>
        <taxon>Archosauria</taxon>
        <taxon>Dinosauria</taxon>
        <taxon>Saurischia</taxon>
        <taxon>Theropoda</taxon>
        <taxon>Coelurosauria</taxon>
        <taxon>Aves</taxon>
        <taxon>Neognathae</taxon>
        <taxon>Galloanserae</taxon>
        <taxon>Galliformes</taxon>
        <taxon>Megapodiidae</taxon>
        <taxon>Alectura</taxon>
    </lineage>
</organism>
<feature type="domain" description="RNA helicase C-terminal" evidence="6">
    <location>
        <begin position="20"/>
        <end position="77"/>
    </location>
</feature>
<reference evidence="7 8" key="1">
    <citation type="submission" date="2019-09" db="EMBL/GenBank/DDBJ databases">
        <title>Bird 10,000 Genomes (B10K) Project - Family phase.</title>
        <authorList>
            <person name="Zhang G."/>
        </authorList>
    </citation>
    <scope>NUCLEOTIDE SEQUENCE [LARGE SCALE GENOMIC DNA]</scope>
    <source>
        <strain evidence="7">B10K-DU-001-39</strain>
        <tissue evidence="7">Muscle</tissue>
    </source>
</reference>
<dbReference type="EC" id="3.6.4.13" evidence="1"/>
<keyword evidence="3 7" id="KW-0347">Helicase</keyword>
<evidence type="ECO:0000313" key="8">
    <source>
        <dbReference type="Proteomes" id="UP000562322"/>
    </source>
</evidence>
<evidence type="ECO:0000256" key="5">
    <source>
        <dbReference type="SAM" id="MobiDB-lite"/>
    </source>
</evidence>
<dbReference type="GO" id="GO:0004386">
    <property type="term" value="F:helicase activity"/>
    <property type="evidence" value="ECO:0007669"/>
    <property type="project" value="UniProtKB-KW"/>
</dbReference>
<name>A0A7L0W2N4_ALELA</name>
<dbReference type="Proteomes" id="UP000562322">
    <property type="component" value="Unassembled WGS sequence"/>
</dbReference>
<accession>A0A7L0W2N4</accession>
<feature type="region of interest" description="Disordered" evidence="5">
    <location>
        <begin position="80"/>
        <end position="185"/>
    </location>
</feature>
<comment type="caution">
    <text evidence="7">The sequence shown here is derived from an EMBL/GenBank/DDBJ whole genome shotgun (WGS) entry which is preliminary data.</text>
</comment>
<keyword evidence="8" id="KW-1185">Reference proteome</keyword>
<evidence type="ECO:0000256" key="2">
    <source>
        <dbReference type="ARBA" id="ARBA00022801"/>
    </source>
</evidence>
<feature type="compositionally biased region" description="Basic residues" evidence="5">
    <location>
        <begin position="143"/>
        <end position="156"/>
    </location>
</feature>
<feature type="compositionally biased region" description="Low complexity" evidence="5">
    <location>
        <begin position="165"/>
        <end position="185"/>
    </location>
</feature>
<feature type="compositionally biased region" description="Polar residues" evidence="5">
    <location>
        <begin position="80"/>
        <end position="90"/>
    </location>
</feature>
<proteinExistence type="predicted"/>
<evidence type="ECO:0000256" key="4">
    <source>
        <dbReference type="ARBA" id="ARBA00047984"/>
    </source>
</evidence>
<dbReference type="OrthoDB" id="6103986at2759"/>
<sequence>GVSQDDSGSGTEDERTSSALLKLDEWLHLKLDSEVAVLLMQLRLKWHSLFLRRMRAPSKPWPQADEVTIRTIVSVLSAEEQSAGLQQPSGVGQRPKPMSYEEPSAPTWRSTSSRKSSAETKLSDDSTNAEKVLMKTTPPAFHQPRKRTEKKVLHSKRATDDKSDQSSVKSADSSCYPSPCASPSS</sequence>
<dbReference type="EMBL" id="VXAV01002373">
    <property type="protein sequence ID" value="NXL85388.1"/>
    <property type="molecule type" value="Genomic_DNA"/>
</dbReference>